<evidence type="ECO:0000256" key="1">
    <source>
        <dbReference type="ARBA" id="ARBA00001933"/>
    </source>
</evidence>
<gene>
    <name evidence="8" type="primary">hisC</name>
    <name evidence="6" type="synonym">pat</name>
    <name evidence="8" type="ORF">GCM10022255_002020</name>
</gene>
<evidence type="ECO:0000256" key="5">
    <source>
        <dbReference type="ARBA" id="ARBA00022898"/>
    </source>
</evidence>
<comment type="similarity">
    <text evidence="6">Belongs to the class-II pyridoxal-phosphate-dependent aminotransferase family.</text>
</comment>
<dbReference type="HAMAP" id="MF_01023">
    <property type="entry name" value="HisC_aminotrans_2"/>
    <property type="match status" value="1"/>
</dbReference>
<comment type="catalytic activity">
    <reaction evidence="6">
        <text>an aromatic L-alpha-amino acid + 2-oxoglutarate = an aromatic oxo-acid + L-glutamate</text>
        <dbReference type="Rhea" id="RHEA:17533"/>
        <dbReference type="ChEBI" id="CHEBI:16810"/>
        <dbReference type="ChEBI" id="CHEBI:29985"/>
        <dbReference type="ChEBI" id="CHEBI:73309"/>
        <dbReference type="ChEBI" id="CHEBI:84824"/>
        <dbReference type="EC" id="2.6.1.57"/>
    </reaction>
</comment>
<evidence type="ECO:0000256" key="4">
    <source>
        <dbReference type="ARBA" id="ARBA00022679"/>
    </source>
</evidence>
<protein>
    <recommendedName>
        <fullName evidence="6">Aromatic amino acid aminotransferase</fullName>
        <shortName evidence="6">ArAT</shortName>
        <ecNumber evidence="6">2.6.1.57</ecNumber>
    </recommendedName>
</protein>
<sequence length="345" mass="36889">MSLTRPDLDALPAYVPGRTVPGAIKLASNEVPYGPLPGVVEAVTAAVSGVHRYPDMGVTELRGRIAERLGVEAERIATGCGSVALFEHLFRVTCMPGDEAVYAWRSFEAYPIIGATTAATSVRVPNTAEHGHDLEAMAAAITDRTRLVIVCNPNNPTGTAVRRAELDAFLDKVPGNVLVALDEAYREFVTDDDVPDGLVAYGDRPNVVVLRTLSKAWGLAGLRVGYLIGAPEVVAAVRKVITPFSTSLPAQAAALAALNAEDEMRRRVDLVVAERSRVVEAVRKVYPDVPETQANFFWLPLGDRSAEFAAACEQAGVIVRAFQGDGVRVTIGTPEENDAFLSVIL</sequence>
<dbReference type="Pfam" id="PF00155">
    <property type="entry name" value="Aminotran_1_2"/>
    <property type="match status" value="1"/>
</dbReference>
<dbReference type="InterPro" id="IPR001917">
    <property type="entry name" value="Aminotrans_II_pyridoxalP_BS"/>
</dbReference>
<comment type="cofactor">
    <cofactor evidence="1 6">
        <name>pyridoxal 5'-phosphate</name>
        <dbReference type="ChEBI" id="CHEBI:597326"/>
    </cofactor>
</comment>
<dbReference type="NCBIfam" id="NF002878">
    <property type="entry name" value="PRK03321.1"/>
    <property type="match status" value="1"/>
</dbReference>
<name>A0ABP8CUD1_9ACTN</name>
<dbReference type="EMBL" id="BAABAT010000001">
    <property type="protein sequence ID" value="GAA4243338.1"/>
    <property type="molecule type" value="Genomic_DNA"/>
</dbReference>
<dbReference type="EC" id="2.6.1.57" evidence="6"/>
<evidence type="ECO:0000259" key="7">
    <source>
        <dbReference type="Pfam" id="PF00155"/>
    </source>
</evidence>
<dbReference type="InterPro" id="IPR024892">
    <property type="entry name" value="ArAT"/>
</dbReference>
<comment type="subunit">
    <text evidence="2 6">Homodimer.</text>
</comment>
<dbReference type="NCBIfam" id="TIGR01141">
    <property type="entry name" value="hisC"/>
    <property type="match status" value="1"/>
</dbReference>
<dbReference type="HAMAP" id="MF_01513">
    <property type="entry name" value="Phe_aminotrans_2"/>
    <property type="match status" value="1"/>
</dbReference>
<dbReference type="InterPro" id="IPR015422">
    <property type="entry name" value="PyrdxlP-dep_Trfase_small"/>
</dbReference>
<evidence type="ECO:0000256" key="3">
    <source>
        <dbReference type="ARBA" id="ARBA00022576"/>
    </source>
</evidence>
<feature type="domain" description="Aminotransferase class I/classII large" evidence="7">
    <location>
        <begin position="24"/>
        <end position="344"/>
    </location>
</feature>
<organism evidence="8 9">
    <name type="scientific">Dactylosporangium darangshiense</name>
    <dbReference type="NCBI Taxonomy" id="579108"/>
    <lineage>
        <taxon>Bacteria</taxon>
        <taxon>Bacillati</taxon>
        <taxon>Actinomycetota</taxon>
        <taxon>Actinomycetes</taxon>
        <taxon>Micromonosporales</taxon>
        <taxon>Micromonosporaceae</taxon>
        <taxon>Dactylosporangium</taxon>
    </lineage>
</organism>
<accession>A0ABP8CUD1</accession>
<dbReference type="InterPro" id="IPR004839">
    <property type="entry name" value="Aminotransferase_I/II_large"/>
</dbReference>
<dbReference type="CDD" id="cd00609">
    <property type="entry name" value="AAT_like"/>
    <property type="match status" value="1"/>
</dbReference>
<evidence type="ECO:0000256" key="2">
    <source>
        <dbReference type="ARBA" id="ARBA00011738"/>
    </source>
</evidence>
<dbReference type="InterPro" id="IPR015424">
    <property type="entry name" value="PyrdxlP-dep_Trfase"/>
</dbReference>
<evidence type="ECO:0000256" key="6">
    <source>
        <dbReference type="HAMAP-Rule" id="MF_01513"/>
    </source>
</evidence>
<dbReference type="Gene3D" id="3.40.640.10">
    <property type="entry name" value="Type I PLP-dependent aspartate aminotransferase-like (Major domain)"/>
    <property type="match status" value="1"/>
</dbReference>
<keyword evidence="4 6" id="KW-0808">Transferase</keyword>
<proteinExistence type="inferred from homology"/>
<comment type="function">
    <text evidence="6">Aminotransferase that catalyzes the conversion of aromatic amino acids and 2-oxoglutarate into corresponding aromatic oxo acids and L-glutamate.</text>
</comment>
<dbReference type="SUPFAM" id="SSF53383">
    <property type="entry name" value="PLP-dependent transferases"/>
    <property type="match status" value="1"/>
</dbReference>
<dbReference type="PANTHER" id="PTHR43643:SF3">
    <property type="entry name" value="HISTIDINOL-PHOSPHATE AMINOTRANSFERASE"/>
    <property type="match status" value="1"/>
</dbReference>
<dbReference type="Gene3D" id="3.90.1150.10">
    <property type="entry name" value="Aspartate Aminotransferase, domain 1"/>
    <property type="match status" value="1"/>
</dbReference>
<dbReference type="Proteomes" id="UP001500620">
    <property type="component" value="Unassembled WGS sequence"/>
</dbReference>
<feature type="modified residue" description="N6-(pyridoxal phosphate)lysine" evidence="6">
    <location>
        <position position="215"/>
    </location>
</feature>
<dbReference type="RefSeq" id="WP_345120165.1">
    <property type="nucleotide sequence ID" value="NZ_BAABAT010000001.1"/>
</dbReference>
<dbReference type="InterPro" id="IPR015421">
    <property type="entry name" value="PyrdxlP-dep_Trfase_major"/>
</dbReference>
<reference evidence="9" key="1">
    <citation type="journal article" date="2019" name="Int. J. Syst. Evol. Microbiol.">
        <title>The Global Catalogue of Microorganisms (GCM) 10K type strain sequencing project: providing services to taxonomists for standard genome sequencing and annotation.</title>
        <authorList>
            <consortium name="The Broad Institute Genomics Platform"/>
            <consortium name="The Broad Institute Genome Sequencing Center for Infectious Disease"/>
            <person name="Wu L."/>
            <person name="Ma J."/>
        </authorList>
    </citation>
    <scope>NUCLEOTIDE SEQUENCE [LARGE SCALE GENOMIC DNA]</scope>
    <source>
        <strain evidence="9">JCM 17441</strain>
    </source>
</reference>
<dbReference type="PROSITE" id="PS00599">
    <property type="entry name" value="AA_TRANSFER_CLASS_2"/>
    <property type="match status" value="1"/>
</dbReference>
<dbReference type="PANTHER" id="PTHR43643">
    <property type="entry name" value="HISTIDINOL-PHOSPHATE AMINOTRANSFERASE 2"/>
    <property type="match status" value="1"/>
</dbReference>
<keyword evidence="5 6" id="KW-0663">Pyridoxal phosphate</keyword>
<keyword evidence="3 6" id="KW-0032">Aminotransferase</keyword>
<evidence type="ECO:0000313" key="9">
    <source>
        <dbReference type="Proteomes" id="UP001500620"/>
    </source>
</evidence>
<keyword evidence="9" id="KW-1185">Reference proteome</keyword>
<dbReference type="InterPro" id="IPR005861">
    <property type="entry name" value="HisP_aminotrans"/>
</dbReference>
<dbReference type="InterPro" id="IPR050106">
    <property type="entry name" value="HistidinolP_aminotransfase"/>
</dbReference>
<comment type="caution">
    <text evidence="8">The sequence shown here is derived from an EMBL/GenBank/DDBJ whole genome shotgun (WGS) entry which is preliminary data.</text>
</comment>
<evidence type="ECO:0000313" key="8">
    <source>
        <dbReference type="EMBL" id="GAA4243338.1"/>
    </source>
</evidence>